<dbReference type="AlphaFoldDB" id="A0A8K0DB77"/>
<evidence type="ECO:0000313" key="3">
    <source>
        <dbReference type="Proteomes" id="UP000801492"/>
    </source>
</evidence>
<gene>
    <name evidence="2" type="ORF">ILUMI_08475</name>
</gene>
<proteinExistence type="predicted"/>
<reference evidence="2" key="1">
    <citation type="submission" date="2019-08" db="EMBL/GenBank/DDBJ databases">
        <title>The genome of the North American firefly Photinus pyralis.</title>
        <authorList>
            <consortium name="Photinus pyralis genome working group"/>
            <person name="Fallon T.R."/>
            <person name="Sander Lower S.E."/>
            <person name="Weng J.-K."/>
        </authorList>
    </citation>
    <scope>NUCLEOTIDE SEQUENCE</scope>
    <source>
        <strain evidence="2">TRF0915ILg1</strain>
        <tissue evidence="2">Whole body</tissue>
    </source>
</reference>
<comment type="caution">
    <text evidence="2">The sequence shown here is derived from an EMBL/GenBank/DDBJ whole genome shotgun (WGS) entry which is preliminary data.</text>
</comment>
<dbReference type="EMBL" id="VTPC01003972">
    <property type="protein sequence ID" value="KAF2897700.1"/>
    <property type="molecule type" value="Genomic_DNA"/>
</dbReference>
<feature type="region of interest" description="Disordered" evidence="1">
    <location>
        <begin position="1"/>
        <end position="29"/>
    </location>
</feature>
<feature type="compositionally biased region" description="Polar residues" evidence="1">
    <location>
        <begin position="1"/>
        <end position="10"/>
    </location>
</feature>
<evidence type="ECO:0000313" key="2">
    <source>
        <dbReference type="EMBL" id="KAF2897700.1"/>
    </source>
</evidence>
<keyword evidence="3" id="KW-1185">Reference proteome</keyword>
<name>A0A8K0DB77_IGNLU</name>
<organism evidence="2 3">
    <name type="scientific">Ignelater luminosus</name>
    <name type="common">Cucubano</name>
    <name type="synonym">Pyrophorus luminosus</name>
    <dbReference type="NCBI Taxonomy" id="2038154"/>
    <lineage>
        <taxon>Eukaryota</taxon>
        <taxon>Metazoa</taxon>
        <taxon>Ecdysozoa</taxon>
        <taxon>Arthropoda</taxon>
        <taxon>Hexapoda</taxon>
        <taxon>Insecta</taxon>
        <taxon>Pterygota</taxon>
        <taxon>Neoptera</taxon>
        <taxon>Endopterygota</taxon>
        <taxon>Coleoptera</taxon>
        <taxon>Polyphaga</taxon>
        <taxon>Elateriformia</taxon>
        <taxon>Elateroidea</taxon>
        <taxon>Elateridae</taxon>
        <taxon>Agrypninae</taxon>
        <taxon>Pyrophorini</taxon>
        <taxon>Ignelater</taxon>
    </lineage>
</organism>
<protein>
    <submittedName>
        <fullName evidence="2">Uncharacterized protein</fullName>
    </submittedName>
</protein>
<dbReference type="Proteomes" id="UP000801492">
    <property type="component" value="Unassembled WGS sequence"/>
</dbReference>
<evidence type="ECO:0000256" key="1">
    <source>
        <dbReference type="SAM" id="MobiDB-lite"/>
    </source>
</evidence>
<accession>A0A8K0DB77</accession>
<sequence>MGSLSKSASLLEQLPITPDEVEGRETEDHRLSRNHLLVKIRISRVKPRSGRVTRRYDVKKLQNPEIKAALVAELKLAMTQQTHADIDGHVSKNRSTFKSVNENGAGSVTFSVEEPIQYPDRILTGIHKVRGDTVHPEGHGGGVLRTRSKNEMKATPGGGSKQWLKIEDYRKKFMLPYVICNITKKIRSLNYGSTASSSGIATIPRKCDNAGDRVSKTTPNYCCIMPQQNEVAERTDSRFDSVCQQFT</sequence>